<dbReference type="PANTHER" id="PTHR31862">
    <property type="entry name" value="UPF0261 DOMAIN PROTEIN (AFU_ORTHOLOGUE AFUA_1G10120)"/>
    <property type="match status" value="1"/>
</dbReference>
<dbReference type="Pfam" id="PF23189">
    <property type="entry name" value="UPF0261_C"/>
    <property type="match status" value="1"/>
</dbReference>
<dbReference type="InterPro" id="IPR051353">
    <property type="entry name" value="Tobamovirus_resist_UPF0261"/>
</dbReference>
<proteinExistence type="inferred from homology"/>
<accession>A0A8J7SKB3</accession>
<protein>
    <recommendedName>
        <fullName evidence="1">UPF0261 protein KAJ83_15130</fullName>
    </recommendedName>
</protein>
<evidence type="ECO:0000313" key="6">
    <source>
        <dbReference type="Proteomes" id="UP000672602"/>
    </source>
</evidence>
<dbReference type="GO" id="GO:0005524">
    <property type="term" value="F:ATP binding"/>
    <property type="evidence" value="ECO:0007669"/>
    <property type="project" value="UniProtKB-KW"/>
</dbReference>
<dbReference type="Pfam" id="PF06792">
    <property type="entry name" value="UPF0261"/>
    <property type="match status" value="1"/>
</dbReference>
<evidence type="ECO:0000259" key="3">
    <source>
        <dbReference type="Pfam" id="PF06792"/>
    </source>
</evidence>
<dbReference type="NCBIfam" id="NF002673">
    <property type="entry name" value="PRK02399.1-1"/>
    <property type="match status" value="1"/>
</dbReference>
<dbReference type="NCBIfam" id="NF002674">
    <property type="entry name" value="PRK02399.1-2"/>
    <property type="match status" value="1"/>
</dbReference>
<feature type="region of interest" description="Disordered" evidence="2">
    <location>
        <begin position="154"/>
        <end position="174"/>
    </location>
</feature>
<dbReference type="HAMAP" id="MF_00677">
    <property type="entry name" value="UPF0261"/>
    <property type="match status" value="1"/>
</dbReference>
<dbReference type="AlphaFoldDB" id="A0A8J7SKB3"/>
<comment type="caution">
    <text evidence="5">The sequence shown here is derived from an EMBL/GenBank/DDBJ whole genome shotgun (WGS) entry which is preliminary data.</text>
</comment>
<evidence type="ECO:0000256" key="2">
    <source>
        <dbReference type="SAM" id="MobiDB-lite"/>
    </source>
</evidence>
<evidence type="ECO:0000256" key="1">
    <source>
        <dbReference type="HAMAP-Rule" id="MF_00677"/>
    </source>
</evidence>
<keyword evidence="5" id="KW-0067">ATP-binding</keyword>
<dbReference type="InterPro" id="IPR056778">
    <property type="entry name" value="UPF0261_C"/>
</dbReference>
<feature type="domain" description="UPF0261" evidence="4">
    <location>
        <begin position="306"/>
        <end position="521"/>
    </location>
</feature>
<keyword evidence="6" id="KW-1185">Reference proteome</keyword>
<dbReference type="InterPro" id="IPR008322">
    <property type="entry name" value="UPF0261"/>
</dbReference>
<evidence type="ECO:0000259" key="4">
    <source>
        <dbReference type="Pfam" id="PF23189"/>
    </source>
</evidence>
<dbReference type="Proteomes" id="UP000672602">
    <property type="component" value="Unassembled WGS sequence"/>
</dbReference>
<dbReference type="Gene3D" id="3.40.50.12030">
    <property type="entry name" value="Uncharacterised protein family UPF0261, NC domain"/>
    <property type="match status" value="1"/>
</dbReference>
<feature type="compositionally biased region" description="Acidic residues" evidence="2">
    <location>
        <begin position="25"/>
        <end position="35"/>
    </location>
</feature>
<comment type="similarity">
    <text evidence="1">Belongs to the UPF0261 family.</text>
</comment>
<dbReference type="InterPro" id="IPR044122">
    <property type="entry name" value="UPF0261_N"/>
</dbReference>
<feature type="compositionally biased region" description="Basic and acidic residues" evidence="2">
    <location>
        <begin position="98"/>
        <end position="107"/>
    </location>
</feature>
<dbReference type="CDD" id="cd15488">
    <property type="entry name" value="Tm-1-like"/>
    <property type="match status" value="1"/>
</dbReference>
<evidence type="ECO:0000313" key="5">
    <source>
        <dbReference type="EMBL" id="MBP5858353.1"/>
    </source>
</evidence>
<gene>
    <name evidence="5" type="ORF">KAJ83_15130</name>
</gene>
<dbReference type="PANTHER" id="PTHR31862:SF1">
    <property type="entry name" value="UPF0261 DOMAIN PROTEIN (AFU_ORTHOLOGUE AFUA_1G10120)"/>
    <property type="match status" value="1"/>
</dbReference>
<organism evidence="5 6">
    <name type="scientific">Marivibrio halodurans</name>
    <dbReference type="NCBI Taxonomy" id="2039722"/>
    <lineage>
        <taxon>Bacteria</taxon>
        <taxon>Pseudomonadati</taxon>
        <taxon>Pseudomonadota</taxon>
        <taxon>Alphaproteobacteria</taxon>
        <taxon>Rhodospirillales</taxon>
        <taxon>Rhodospirillaceae</taxon>
        <taxon>Marivibrio</taxon>
    </lineage>
</organism>
<sequence>MAAEELRADTALQQRLLGVGRHDDEAEDAADDDAGQADRAPEPVVYRVRREAANEDAGPVPGAGPSGSRRDVPTRWSQANPLARRARDGDGDAASGGDSREAARDLKRAAPPIPFTRAYEGAAYVVGTFDTKARELRFIAQRLEAMGRPVVTVDLSTSGRPSTADVGPTEVASHHPGGAHAVFTADRGSAVSAMAVAFERFLPGRRDLAGVISAGGSGGTALATPAMQRLPVGVPKVMVSTVASGDVSSYVGPTDITMMYSVTDVQGLNRISEQVLANAAHALGGMIANAGEDGVRGRGGAGEKARPAVGLSMFGVTTPCVQQAQRLLEDEYDCLVFHATGTGGQSMEKLAESGMLAGVIDATTTEIADLLMGGVFSAGEGRLDAVARSRVPYVGSCGALDMVNWGALDTVPERFKNRTLYKHNPQVTLMRTTAEENAAMGRWIAEKLNRCEGPVRFLIPEGGVSLLDAPGMPFHDPEADAALFNAIEETFRPTANRRLIRLKHNINDPAFSEALVEQFRAIQAPAGGRALGARTGS</sequence>
<name>A0A8J7SKB3_9PROT</name>
<dbReference type="EMBL" id="JAGMWN010000007">
    <property type="protein sequence ID" value="MBP5858353.1"/>
    <property type="molecule type" value="Genomic_DNA"/>
</dbReference>
<feature type="region of interest" description="Disordered" evidence="2">
    <location>
        <begin position="17"/>
        <end position="107"/>
    </location>
</feature>
<reference evidence="5" key="1">
    <citation type="submission" date="2021-04" db="EMBL/GenBank/DDBJ databases">
        <authorList>
            <person name="Zhang D.-C."/>
        </authorList>
    </citation>
    <scope>NUCLEOTIDE SEQUENCE</scope>
    <source>
        <strain evidence="5">CGMCC 1.15697</strain>
    </source>
</reference>
<keyword evidence="5" id="KW-0547">Nucleotide-binding</keyword>
<dbReference type="Gene3D" id="3.40.50.12020">
    <property type="entry name" value="Uncharacterised protein family UPF0261, NN domain"/>
    <property type="match status" value="1"/>
</dbReference>
<feature type="domain" description="UPF0261" evidence="3">
    <location>
        <begin position="124"/>
        <end position="289"/>
    </location>
</feature>